<evidence type="ECO:0000256" key="1">
    <source>
        <dbReference type="SAM" id="MobiDB-lite"/>
    </source>
</evidence>
<gene>
    <name evidence="2" type="ORF">B0I32_121109</name>
</gene>
<comment type="caution">
    <text evidence="2">The sequence shown here is derived from an EMBL/GenBank/DDBJ whole genome shotgun (WGS) entry which is preliminary data.</text>
</comment>
<protein>
    <recommendedName>
        <fullName evidence="4">Tn3 transposase DDE domain-containing protein</fullName>
    </recommendedName>
</protein>
<evidence type="ECO:0000313" key="3">
    <source>
        <dbReference type="Proteomes" id="UP000238312"/>
    </source>
</evidence>
<dbReference type="Proteomes" id="UP000238312">
    <property type="component" value="Unassembled WGS sequence"/>
</dbReference>
<organism evidence="2 3">
    <name type="scientific">Nonomuraea fuscirosea</name>
    <dbReference type="NCBI Taxonomy" id="1291556"/>
    <lineage>
        <taxon>Bacteria</taxon>
        <taxon>Bacillati</taxon>
        <taxon>Actinomycetota</taxon>
        <taxon>Actinomycetes</taxon>
        <taxon>Streptosporangiales</taxon>
        <taxon>Streptosporangiaceae</taxon>
        <taxon>Nonomuraea</taxon>
    </lineage>
</organism>
<evidence type="ECO:0008006" key="4">
    <source>
        <dbReference type="Google" id="ProtNLM"/>
    </source>
</evidence>
<feature type="region of interest" description="Disordered" evidence="1">
    <location>
        <begin position="165"/>
        <end position="196"/>
    </location>
</feature>
<dbReference type="EMBL" id="PVNG01000021">
    <property type="protein sequence ID" value="PRX59005.1"/>
    <property type="molecule type" value="Genomic_DNA"/>
</dbReference>
<name>A0A2T0MMF9_9ACTN</name>
<proteinExistence type="predicted"/>
<dbReference type="AlphaFoldDB" id="A0A2T0MMF9"/>
<evidence type="ECO:0000313" key="2">
    <source>
        <dbReference type="EMBL" id="PRX59005.1"/>
    </source>
</evidence>
<keyword evidence="3" id="KW-1185">Reference proteome</keyword>
<reference evidence="2 3" key="1">
    <citation type="submission" date="2018-03" db="EMBL/GenBank/DDBJ databases">
        <title>Genomic Encyclopedia of Type Strains, Phase III (KMG-III): the genomes of soil and plant-associated and newly described type strains.</title>
        <authorList>
            <person name="Whitman W."/>
        </authorList>
    </citation>
    <scope>NUCLEOTIDE SEQUENCE [LARGE SCALE GENOMIC DNA]</scope>
    <source>
        <strain evidence="2 3">CGMCC 4.7104</strain>
    </source>
</reference>
<accession>A0A2T0MMF9</accession>
<sequence length="239" mass="25828">MVRALQRVDNLAGFGLGRVAVSKVPVRRMKTLAKYGAGTKAPALDRLVEPRRTATLLAVTRSLEAEAIDDALDLFALLMATRLISPARRRSADERLRMLPRLERASKLVAKAGRVLVDHLDLVDQQGADPDVAAMWTAVAQIAGTSKEHVRAALDVVEELIPEEDGAAEAAPPTPRPGNPLKNLHDQERPHSLRPRSFSAPTVVRWFLTPEAADHFPTIKDAVASPNLSDPASRGPACG</sequence>